<dbReference type="AlphaFoldDB" id="A0A212K1H5"/>
<proteinExistence type="predicted"/>
<organism evidence="2">
    <name type="scientific">uncultured delta proteobacterium</name>
    <dbReference type="NCBI Taxonomy" id="34034"/>
    <lineage>
        <taxon>Bacteria</taxon>
        <taxon>Deltaproteobacteria</taxon>
        <taxon>environmental samples</taxon>
    </lineage>
</organism>
<accession>A0A212K1H5</accession>
<evidence type="ECO:0000313" key="2">
    <source>
        <dbReference type="EMBL" id="SBW05574.1"/>
    </source>
</evidence>
<feature type="compositionally biased region" description="Polar residues" evidence="1">
    <location>
        <begin position="210"/>
        <end position="223"/>
    </location>
</feature>
<protein>
    <submittedName>
        <fullName evidence="2">Uncharacterized protein</fullName>
    </submittedName>
</protein>
<evidence type="ECO:0000256" key="1">
    <source>
        <dbReference type="SAM" id="MobiDB-lite"/>
    </source>
</evidence>
<reference evidence="2" key="1">
    <citation type="submission" date="2016-04" db="EMBL/GenBank/DDBJ databases">
        <authorList>
            <person name="Evans L.H."/>
            <person name="Alamgir A."/>
            <person name="Owens N."/>
            <person name="Weber N.D."/>
            <person name="Virtaneva K."/>
            <person name="Barbian K."/>
            <person name="Babar A."/>
            <person name="Rosenke K."/>
        </authorList>
    </citation>
    <scope>NUCLEOTIDE SEQUENCE</scope>
    <source>
        <strain evidence="2">86</strain>
    </source>
</reference>
<name>A0A212K1H5_9DELT</name>
<feature type="region of interest" description="Disordered" evidence="1">
    <location>
        <begin position="210"/>
        <end position="229"/>
    </location>
</feature>
<gene>
    <name evidence="2" type="ORF">KL86DPRO_20511</name>
</gene>
<dbReference type="EMBL" id="FLUQ01000002">
    <property type="protein sequence ID" value="SBW05574.1"/>
    <property type="molecule type" value="Genomic_DNA"/>
</dbReference>
<sequence>MKIPHIFSYPFAGGSLLGDLHPRNAVDAAARQKRQKKHDICAKQFLDDICTLSRLARMLGQAPFQCSIANAFVPIGEASIISGIHLQALMSAAQNVFKLQDTNSFPLPQLAELAGREIVASFIFPWRESYQSCVKAYIQDYIKDEHQNFFLKLCADYFDMNSDDAKHFEGAVHVLAGYFRMHPPGASSAETNNFDTRNFTTQKIDTLPTASQMSTTPNSTGSVEDSIRQKQTRQACETVRTEIEQGKHGFQVRDKYKTNRDHFGRAVQAILGDVKFHRDTVREEWKKVPKDRKHIGRVPEQ</sequence>